<gene>
    <name evidence="2" type="ORF">M0R45_006618</name>
</gene>
<name>A0AAW1YRR6_RUBAR</name>
<proteinExistence type="predicted"/>
<evidence type="ECO:0000256" key="1">
    <source>
        <dbReference type="SAM" id="SignalP"/>
    </source>
</evidence>
<dbReference type="EMBL" id="JBEDUW010000001">
    <property type="protein sequence ID" value="KAK9951160.1"/>
    <property type="molecule type" value="Genomic_DNA"/>
</dbReference>
<accession>A0AAW1YRR6</accession>
<feature type="signal peptide" evidence="1">
    <location>
        <begin position="1"/>
        <end position="24"/>
    </location>
</feature>
<feature type="chain" id="PRO_5043396709" evidence="1">
    <location>
        <begin position="25"/>
        <end position="83"/>
    </location>
</feature>
<keyword evidence="1" id="KW-0732">Signal</keyword>
<dbReference type="AlphaFoldDB" id="A0AAW1YRR6"/>
<comment type="caution">
    <text evidence="2">The sequence shown here is derived from an EMBL/GenBank/DDBJ whole genome shotgun (WGS) entry which is preliminary data.</text>
</comment>
<reference evidence="2 3" key="1">
    <citation type="journal article" date="2023" name="G3 (Bethesda)">
        <title>A chromosome-length genome assembly and annotation of blackberry (Rubus argutus, cv. 'Hillquist').</title>
        <authorList>
            <person name="Bruna T."/>
            <person name="Aryal R."/>
            <person name="Dudchenko O."/>
            <person name="Sargent D.J."/>
            <person name="Mead D."/>
            <person name="Buti M."/>
            <person name="Cavallini A."/>
            <person name="Hytonen T."/>
            <person name="Andres J."/>
            <person name="Pham M."/>
            <person name="Weisz D."/>
            <person name="Mascagni F."/>
            <person name="Usai G."/>
            <person name="Natali L."/>
            <person name="Bassil N."/>
            <person name="Fernandez G.E."/>
            <person name="Lomsadze A."/>
            <person name="Armour M."/>
            <person name="Olukolu B."/>
            <person name="Poorten T."/>
            <person name="Britton C."/>
            <person name="Davik J."/>
            <person name="Ashrafi H."/>
            <person name="Aiden E.L."/>
            <person name="Borodovsky M."/>
            <person name="Worthington M."/>
        </authorList>
    </citation>
    <scope>NUCLEOTIDE SEQUENCE [LARGE SCALE GENOMIC DNA]</scope>
    <source>
        <strain evidence="2">PI 553951</strain>
    </source>
</reference>
<dbReference type="Proteomes" id="UP001457282">
    <property type="component" value="Unassembled WGS sequence"/>
</dbReference>
<evidence type="ECO:0000313" key="2">
    <source>
        <dbReference type="EMBL" id="KAK9951160.1"/>
    </source>
</evidence>
<organism evidence="2 3">
    <name type="scientific">Rubus argutus</name>
    <name type="common">Southern blackberry</name>
    <dbReference type="NCBI Taxonomy" id="59490"/>
    <lineage>
        <taxon>Eukaryota</taxon>
        <taxon>Viridiplantae</taxon>
        <taxon>Streptophyta</taxon>
        <taxon>Embryophyta</taxon>
        <taxon>Tracheophyta</taxon>
        <taxon>Spermatophyta</taxon>
        <taxon>Magnoliopsida</taxon>
        <taxon>eudicotyledons</taxon>
        <taxon>Gunneridae</taxon>
        <taxon>Pentapetalae</taxon>
        <taxon>rosids</taxon>
        <taxon>fabids</taxon>
        <taxon>Rosales</taxon>
        <taxon>Rosaceae</taxon>
        <taxon>Rosoideae</taxon>
        <taxon>Rosoideae incertae sedis</taxon>
        <taxon>Rubus</taxon>
    </lineage>
</organism>
<protein>
    <submittedName>
        <fullName evidence="2">Uncharacterized protein</fullName>
    </submittedName>
</protein>
<keyword evidence="3" id="KW-1185">Reference proteome</keyword>
<evidence type="ECO:0000313" key="3">
    <source>
        <dbReference type="Proteomes" id="UP001457282"/>
    </source>
</evidence>
<sequence>MCLQVHGLLGGFTALAMNPRWVWGSGIGRGLCRLGLKFGYGLGRFVLEVGHGFVFDLGGGKGKGRVAWMKEVWLKRGRGTDLK</sequence>